<evidence type="ECO:0000256" key="1">
    <source>
        <dbReference type="ARBA" id="ARBA00022837"/>
    </source>
</evidence>
<dbReference type="GO" id="GO:0005509">
    <property type="term" value="F:calcium ion binding"/>
    <property type="evidence" value="ECO:0007669"/>
    <property type="project" value="InterPro"/>
</dbReference>
<dbReference type="PANTHER" id="PTHR47319">
    <property type="entry name" value="CALCIUM-BINDING PROTEIN KIC"/>
    <property type="match status" value="1"/>
</dbReference>
<sequence length="102" mass="11316">MAEEECFLRFVDLMPSMAEQMGARGLAEELCKGFRLLMDAERGVITLDSLKQNAGRLGVGEEEIMGMFEMGDFNGDGAMDQTEFCALMLCLSPDLLPRLRSN</sequence>
<keyword evidence="1" id="KW-0106">Calcium</keyword>
<dbReference type="AlphaFoldDB" id="A0A835UZ15"/>
<evidence type="ECO:0000259" key="2">
    <source>
        <dbReference type="PROSITE" id="PS50222"/>
    </source>
</evidence>
<dbReference type="InterPro" id="IPR018247">
    <property type="entry name" value="EF_Hand_1_Ca_BS"/>
</dbReference>
<dbReference type="PANTHER" id="PTHR47319:SF6">
    <property type="entry name" value="OS06G0683400 PROTEIN"/>
    <property type="match status" value="1"/>
</dbReference>
<evidence type="ECO:0000313" key="6">
    <source>
        <dbReference type="Proteomes" id="UP000639772"/>
    </source>
</evidence>
<evidence type="ECO:0000313" key="5">
    <source>
        <dbReference type="Proteomes" id="UP000636800"/>
    </source>
</evidence>
<dbReference type="InterPro" id="IPR044205">
    <property type="entry name" value="KIC/PBP1/KRP1"/>
</dbReference>
<dbReference type="InterPro" id="IPR002048">
    <property type="entry name" value="EF_hand_dom"/>
</dbReference>
<comment type="caution">
    <text evidence="4">The sequence shown here is derived from an EMBL/GenBank/DDBJ whole genome shotgun (WGS) entry which is preliminary data.</text>
</comment>
<evidence type="ECO:0000313" key="4">
    <source>
        <dbReference type="EMBL" id="KAG0478928.1"/>
    </source>
</evidence>
<evidence type="ECO:0000313" key="3">
    <source>
        <dbReference type="EMBL" id="KAG0477243.1"/>
    </source>
</evidence>
<accession>A0A835UZ15</accession>
<dbReference type="EMBL" id="JADCNM010000006">
    <property type="protein sequence ID" value="KAG0478928.1"/>
    <property type="molecule type" value="Genomic_DNA"/>
</dbReference>
<dbReference type="EMBL" id="JADCNL010000006">
    <property type="protein sequence ID" value="KAG0477243.1"/>
    <property type="molecule type" value="Genomic_DNA"/>
</dbReference>
<dbReference type="OrthoDB" id="343296at2759"/>
<keyword evidence="5" id="KW-1185">Reference proteome</keyword>
<dbReference type="Pfam" id="PF13833">
    <property type="entry name" value="EF-hand_8"/>
    <property type="match status" value="1"/>
</dbReference>
<dbReference type="Proteomes" id="UP000639772">
    <property type="component" value="Chromosome 6"/>
</dbReference>
<dbReference type="PROSITE" id="PS00018">
    <property type="entry name" value="EF_HAND_1"/>
    <property type="match status" value="1"/>
</dbReference>
<dbReference type="SUPFAM" id="SSF47473">
    <property type="entry name" value="EF-hand"/>
    <property type="match status" value="1"/>
</dbReference>
<dbReference type="Proteomes" id="UP000636800">
    <property type="component" value="Chromosome 6"/>
</dbReference>
<feature type="domain" description="EF-hand" evidence="2">
    <location>
        <begin position="59"/>
        <end position="94"/>
    </location>
</feature>
<reference evidence="5 6" key="1">
    <citation type="journal article" date="2020" name="Nat. Food">
        <title>A phased Vanilla planifolia genome enables genetic improvement of flavour and production.</title>
        <authorList>
            <person name="Hasing T."/>
            <person name="Tang H."/>
            <person name="Brym M."/>
            <person name="Khazi F."/>
            <person name="Huang T."/>
            <person name="Chambers A.H."/>
        </authorList>
    </citation>
    <scope>NUCLEOTIDE SEQUENCE [LARGE SCALE GENOMIC DNA]</scope>
    <source>
        <tissue evidence="4">Leaf</tissue>
    </source>
</reference>
<protein>
    <recommendedName>
        <fullName evidence="2">EF-hand domain-containing protein</fullName>
    </recommendedName>
</protein>
<dbReference type="InterPro" id="IPR011992">
    <property type="entry name" value="EF-hand-dom_pair"/>
</dbReference>
<proteinExistence type="predicted"/>
<dbReference type="PROSITE" id="PS50222">
    <property type="entry name" value="EF_HAND_2"/>
    <property type="match status" value="1"/>
</dbReference>
<name>A0A835UZ15_VANPL</name>
<dbReference type="Gene3D" id="1.10.238.10">
    <property type="entry name" value="EF-hand"/>
    <property type="match status" value="1"/>
</dbReference>
<gene>
    <name evidence="4" type="ORF">HPP92_013647</name>
    <name evidence="3" type="ORF">HPP92_014084</name>
</gene>
<organism evidence="4 6">
    <name type="scientific">Vanilla planifolia</name>
    <name type="common">Vanilla</name>
    <dbReference type="NCBI Taxonomy" id="51239"/>
    <lineage>
        <taxon>Eukaryota</taxon>
        <taxon>Viridiplantae</taxon>
        <taxon>Streptophyta</taxon>
        <taxon>Embryophyta</taxon>
        <taxon>Tracheophyta</taxon>
        <taxon>Spermatophyta</taxon>
        <taxon>Magnoliopsida</taxon>
        <taxon>Liliopsida</taxon>
        <taxon>Asparagales</taxon>
        <taxon>Orchidaceae</taxon>
        <taxon>Vanilloideae</taxon>
        <taxon>Vanilleae</taxon>
        <taxon>Vanilla</taxon>
    </lineage>
</organism>